<dbReference type="GO" id="GO:0004252">
    <property type="term" value="F:serine-type endopeptidase activity"/>
    <property type="evidence" value="ECO:0007669"/>
    <property type="project" value="UniProtKB-UniRule"/>
</dbReference>
<keyword evidence="3 10" id="KW-0645">Protease</keyword>
<keyword evidence="6 10" id="KW-0720">Serine protease</keyword>
<feature type="active site" evidence="10 12">
    <location>
        <position position="734"/>
    </location>
</feature>
<dbReference type="EMBL" id="ACJN02000002">
    <property type="protein sequence ID" value="EFI34290.1"/>
    <property type="molecule type" value="Genomic_DNA"/>
</dbReference>
<evidence type="ECO:0000256" key="10">
    <source>
        <dbReference type="HAMAP-Rule" id="MF_01973"/>
    </source>
</evidence>
<dbReference type="Gene3D" id="1.10.8.60">
    <property type="match status" value="1"/>
</dbReference>
<dbReference type="InterPro" id="IPR004815">
    <property type="entry name" value="Lon_bac/euk-typ"/>
</dbReference>
<dbReference type="GO" id="GO:0005524">
    <property type="term" value="F:ATP binding"/>
    <property type="evidence" value="ECO:0007669"/>
    <property type="project" value="UniProtKB-UniRule"/>
</dbReference>
<dbReference type="CDD" id="cd19500">
    <property type="entry name" value="RecA-like_Lon"/>
    <property type="match status" value="1"/>
</dbReference>
<dbReference type="SUPFAM" id="SSF54211">
    <property type="entry name" value="Ribosomal protein S5 domain 2-like"/>
    <property type="match status" value="1"/>
</dbReference>
<dbReference type="HAMAP" id="MF_01973">
    <property type="entry name" value="lon_bact"/>
    <property type="match status" value="1"/>
</dbReference>
<comment type="subunit">
    <text evidence="10 11">Homohexamer. Organized in a ring with a central cavity.</text>
</comment>
<dbReference type="Pfam" id="PF02190">
    <property type="entry name" value="LON_substr_bdg"/>
    <property type="match status" value="1"/>
</dbReference>
<dbReference type="NCBIfam" id="TIGR00763">
    <property type="entry name" value="lon"/>
    <property type="match status" value="1"/>
</dbReference>
<dbReference type="Gene3D" id="3.30.230.10">
    <property type="match status" value="1"/>
</dbReference>
<keyword evidence="8 10" id="KW-0346">Stress response</keyword>
<comment type="function">
    <text evidence="10">ATP-dependent serine protease that mediates the selective degradation of mutant and abnormal proteins as well as certain short-lived regulatory proteins. Required for cellular homeostasis and for survival from DNA damage and developmental changes induced by stress. Degrades polypeptides processively to yield small peptide fragments that are 5 to 10 amino acids long. Binds to DNA in a double-stranded, site-specific manner.</text>
</comment>
<dbReference type="InterPro" id="IPR003959">
    <property type="entry name" value="ATPase_AAA_core"/>
</dbReference>
<evidence type="ECO:0000256" key="11">
    <source>
        <dbReference type="PIRNR" id="PIRNR001174"/>
    </source>
</evidence>
<dbReference type="InterPro" id="IPR054594">
    <property type="entry name" value="Lon_lid"/>
</dbReference>
<dbReference type="AlphaFoldDB" id="D6SNG4"/>
<feature type="domain" description="Lon proteolytic" evidence="16">
    <location>
        <begin position="604"/>
        <end position="785"/>
    </location>
</feature>
<comment type="induction">
    <text evidence="10">By heat shock.</text>
</comment>
<evidence type="ECO:0000256" key="7">
    <source>
        <dbReference type="ARBA" id="ARBA00022840"/>
    </source>
</evidence>
<evidence type="ECO:0000256" key="9">
    <source>
        <dbReference type="ARBA" id="ARBA00050665"/>
    </source>
</evidence>
<evidence type="ECO:0000256" key="12">
    <source>
        <dbReference type="PIRSR" id="PIRSR001174-1"/>
    </source>
</evidence>
<dbReference type="MEROPS" id="S16.001"/>
<dbReference type="PIRSF" id="PIRSF001174">
    <property type="entry name" value="Lon_proteas"/>
    <property type="match status" value="1"/>
</dbReference>
<evidence type="ECO:0000256" key="15">
    <source>
        <dbReference type="RuleBase" id="RU000591"/>
    </source>
</evidence>
<dbReference type="GO" id="GO:0004176">
    <property type="term" value="F:ATP-dependent peptidase activity"/>
    <property type="evidence" value="ECO:0007669"/>
    <property type="project" value="UniProtKB-UniRule"/>
</dbReference>
<evidence type="ECO:0000256" key="2">
    <source>
        <dbReference type="ARBA" id="ARBA00022490"/>
    </source>
</evidence>
<proteinExistence type="evidence at transcript level"/>
<dbReference type="SUPFAM" id="SSF88697">
    <property type="entry name" value="PUA domain-like"/>
    <property type="match status" value="1"/>
</dbReference>
<accession>D6SNG4</accession>
<dbReference type="InterPro" id="IPR015947">
    <property type="entry name" value="PUA-like_sf"/>
</dbReference>
<dbReference type="PRINTS" id="PR00830">
    <property type="entry name" value="ENDOLAPTASE"/>
</dbReference>
<evidence type="ECO:0000256" key="4">
    <source>
        <dbReference type="ARBA" id="ARBA00022741"/>
    </source>
</evidence>
<evidence type="ECO:0000256" key="13">
    <source>
        <dbReference type="PIRSR" id="PIRSR001174-2"/>
    </source>
</evidence>
<evidence type="ECO:0000256" key="6">
    <source>
        <dbReference type="ARBA" id="ARBA00022825"/>
    </source>
</evidence>
<dbReference type="Gene3D" id="2.30.130.40">
    <property type="entry name" value="LON domain-like"/>
    <property type="match status" value="1"/>
</dbReference>
<dbReference type="Gene3D" id="1.20.5.5270">
    <property type="match status" value="1"/>
</dbReference>
<keyword evidence="5 10" id="KW-0378">Hydrolase</keyword>
<sequence>MTKKTNAGKATPKGEKLPLMTLREVVMFPKAIIPLLVGRDSSIKAIEHALNNYNKKIFLVTQNDPKTEKPGPEDIYACGCVSRILQMFRLPDGTVKVLFEGLHRAAVNPEKVDFEEEVPEVETHFLPEEENDHSETEALVRATKESLEEYSKANTKIAKESVQSIQNMDDPGAIADAIMPHLKVEFNEKQEVLEEFDPFKRLQMAYAHLQGEIEVFSLEKKIKSRVKNQMEKNQREYYLSEQLKAIHKEMGRDHDPKAELDVLQEKVDQKNMPQQAKDKASEEIKKLRSMPPNAGEYSVLMNYVDWVLALPWNELRETDTDITKAEKILDEDHYGLEKPKQRILEYLAVQSLVEKMRGPILCLVGPPGVGKTSLAKSVARATQREFIRLSLGGVRDEAEIRGHRRTYVGAMPGKILQSLKRVDTNNPVFCLDEVDKMSMDFRGDPSAALLEVLDPEQNSAFSDHYLDLDYDLSNIFFITTANYLQAIPAPLQDRMEIIKLPGYLETEKNRIARHFIWPKQLNYHGLEDSKVSISEGAINEIIRQYTREAGVRNLEREIASICRKVAKKKVEEKDRKDKKVRVTAKSVPSYLGVSKIRHGEREDKPLVGVTNGVAWTEVGGEILLVEVALMPGTGKVEITGKLGDVMKESAKAALSYVRSRSDVFGLKSDFYKEIDVHVHVPEGATPKDGPSAGITLTTSLVSSLLNLPVRNDLAMTGEITLRGRVLPIGGLREKLLAARRGDINKVIIPEANQKDLQEVPDNVLKGLEVMPVQHMDDVLAEALMGTTREDLFCGDANITPISSKLMKEEYQEQAQ</sequence>
<dbReference type="GO" id="GO:0043565">
    <property type="term" value="F:sequence-specific DNA binding"/>
    <property type="evidence" value="ECO:0007669"/>
    <property type="project" value="UniProtKB-UniRule"/>
</dbReference>
<dbReference type="InterPro" id="IPR046336">
    <property type="entry name" value="Lon_prtase_N_sf"/>
</dbReference>
<keyword evidence="7 10" id="KW-0067">ATP-binding</keyword>
<feature type="domain" description="Lon N-terminal" evidence="17">
    <location>
        <begin position="17"/>
        <end position="213"/>
    </location>
</feature>
<evidence type="ECO:0000256" key="8">
    <source>
        <dbReference type="ARBA" id="ARBA00023016"/>
    </source>
</evidence>
<dbReference type="InterPro" id="IPR014721">
    <property type="entry name" value="Ribsml_uS5_D2-typ_fold_subgr"/>
</dbReference>
<dbReference type="GO" id="GO:0005737">
    <property type="term" value="C:cytoplasm"/>
    <property type="evidence" value="ECO:0007669"/>
    <property type="project" value="UniProtKB-SubCell"/>
</dbReference>
<dbReference type="GO" id="GO:0016887">
    <property type="term" value="F:ATP hydrolysis activity"/>
    <property type="evidence" value="ECO:0007669"/>
    <property type="project" value="UniProtKB-UniRule"/>
</dbReference>
<dbReference type="Gene3D" id="3.40.50.300">
    <property type="entry name" value="P-loop containing nucleotide triphosphate hydrolases"/>
    <property type="match status" value="1"/>
</dbReference>
<dbReference type="InterPro" id="IPR008268">
    <property type="entry name" value="Peptidase_S16_AS"/>
</dbReference>
<comment type="caution">
    <text evidence="18">The sequence shown here is derived from an EMBL/GenBank/DDBJ whole genome shotgun (WGS) entry which is preliminary data.</text>
</comment>
<evidence type="ECO:0000259" key="17">
    <source>
        <dbReference type="PROSITE" id="PS51787"/>
    </source>
</evidence>
<dbReference type="EC" id="3.4.21.53" evidence="10 11"/>
<comment type="subcellular location">
    <subcellularLocation>
        <location evidence="1 10 11">Cytoplasm</location>
    </subcellularLocation>
</comment>
<evidence type="ECO:0000256" key="14">
    <source>
        <dbReference type="PROSITE-ProRule" id="PRU01122"/>
    </source>
</evidence>
<dbReference type="SUPFAM" id="SSF52540">
    <property type="entry name" value="P-loop containing nucleoside triphosphate hydrolases"/>
    <property type="match status" value="1"/>
</dbReference>
<gene>
    <name evidence="10" type="primary">lon</name>
    <name evidence="18" type="ORF">Dthio_PD1641</name>
</gene>
<comment type="similarity">
    <text evidence="10 11 14 15">Belongs to the peptidase S16 family.</text>
</comment>
<dbReference type="OrthoDB" id="9803599at2"/>
<dbReference type="Gene3D" id="1.20.58.1480">
    <property type="match status" value="1"/>
</dbReference>
<dbReference type="SMART" id="SM00382">
    <property type="entry name" value="AAA"/>
    <property type="match status" value="1"/>
</dbReference>
<feature type="active site" evidence="10 12">
    <location>
        <position position="691"/>
    </location>
</feature>
<evidence type="ECO:0000256" key="5">
    <source>
        <dbReference type="ARBA" id="ARBA00022801"/>
    </source>
</evidence>
<dbReference type="InterPro" id="IPR020568">
    <property type="entry name" value="Ribosomal_Su5_D2-typ_SF"/>
</dbReference>
<dbReference type="InterPro" id="IPR008269">
    <property type="entry name" value="Lon_proteolytic"/>
</dbReference>
<protein>
    <recommendedName>
        <fullName evidence="10 11">Lon protease</fullName>
        <ecNumber evidence="10 11">3.4.21.53</ecNumber>
    </recommendedName>
    <alternativeName>
        <fullName evidence="10">ATP-dependent protease La</fullName>
    </alternativeName>
</protein>
<evidence type="ECO:0000256" key="3">
    <source>
        <dbReference type="ARBA" id="ARBA00022670"/>
    </source>
</evidence>
<evidence type="ECO:0000313" key="19">
    <source>
        <dbReference type="Proteomes" id="UP000005496"/>
    </source>
</evidence>
<dbReference type="InterPro" id="IPR027417">
    <property type="entry name" value="P-loop_NTPase"/>
</dbReference>
<comment type="catalytic activity">
    <reaction evidence="9 10 11 14">
        <text>Hydrolysis of proteins in presence of ATP.</text>
        <dbReference type="EC" id="3.4.21.53"/>
    </reaction>
</comment>
<dbReference type="SMART" id="SM00464">
    <property type="entry name" value="LON"/>
    <property type="match status" value="1"/>
</dbReference>
<dbReference type="InterPro" id="IPR027065">
    <property type="entry name" value="Lon_Prtase"/>
</dbReference>
<dbReference type="RefSeq" id="WP_008869618.1">
    <property type="nucleotide sequence ID" value="NZ_ACJN02000002.1"/>
</dbReference>
<keyword evidence="4 10" id="KW-0547">Nucleotide-binding</keyword>
<dbReference type="InterPro" id="IPR027543">
    <property type="entry name" value="Lon_bac"/>
</dbReference>
<dbReference type="Pfam" id="PF05362">
    <property type="entry name" value="Lon_C"/>
    <property type="match status" value="1"/>
</dbReference>
<dbReference type="eggNOG" id="COG0466">
    <property type="taxonomic scope" value="Bacteria"/>
</dbReference>
<dbReference type="InterPro" id="IPR003111">
    <property type="entry name" value="Lon_prtase_N"/>
</dbReference>
<keyword evidence="2 10" id="KW-0963">Cytoplasm</keyword>
<evidence type="ECO:0000256" key="1">
    <source>
        <dbReference type="ARBA" id="ARBA00004496"/>
    </source>
</evidence>
<reference evidence="18" key="1">
    <citation type="submission" date="2010-05" db="EMBL/GenBank/DDBJ databases">
        <title>The draft genome of Desulfonatronospira thiodismutans ASO3-1.</title>
        <authorList>
            <consortium name="US DOE Joint Genome Institute (JGI-PGF)"/>
            <person name="Lucas S."/>
            <person name="Copeland A."/>
            <person name="Lapidus A."/>
            <person name="Cheng J.-F."/>
            <person name="Bruce D."/>
            <person name="Goodwin L."/>
            <person name="Pitluck S."/>
            <person name="Chertkov O."/>
            <person name="Brettin T."/>
            <person name="Detter J.C."/>
            <person name="Han C."/>
            <person name="Land M.L."/>
            <person name="Hauser L."/>
            <person name="Kyrpides N."/>
            <person name="Mikhailova N."/>
            <person name="Muyzer G."/>
            <person name="Woyke T."/>
        </authorList>
    </citation>
    <scope>NUCLEOTIDE SEQUENCE [LARGE SCALE GENOMIC DNA]</scope>
    <source>
        <strain evidence="18">ASO3-1</strain>
    </source>
</reference>
<dbReference type="NCBIfam" id="NF008053">
    <property type="entry name" value="PRK10787.1"/>
    <property type="match status" value="1"/>
</dbReference>
<dbReference type="GO" id="GO:0006515">
    <property type="term" value="P:protein quality control for misfolded or incompletely synthesized proteins"/>
    <property type="evidence" value="ECO:0007669"/>
    <property type="project" value="UniProtKB-UniRule"/>
</dbReference>
<dbReference type="PROSITE" id="PS01046">
    <property type="entry name" value="LON_SER"/>
    <property type="match status" value="1"/>
</dbReference>
<dbReference type="Proteomes" id="UP000005496">
    <property type="component" value="Unassembled WGS sequence"/>
</dbReference>
<dbReference type="InterPro" id="IPR003593">
    <property type="entry name" value="AAA+_ATPase"/>
</dbReference>
<dbReference type="Pfam" id="PF22667">
    <property type="entry name" value="Lon_lid"/>
    <property type="match status" value="1"/>
</dbReference>
<dbReference type="FunFam" id="3.40.50.300:FF:000021">
    <property type="entry name" value="Lon protease homolog"/>
    <property type="match status" value="1"/>
</dbReference>
<dbReference type="PANTHER" id="PTHR10046">
    <property type="entry name" value="ATP DEPENDENT LON PROTEASE FAMILY MEMBER"/>
    <property type="match status" value="1"/>
</dbReference>
<feature type="binding site" evidence="10 13">
    <location>
        <begin position="365"/>
        <end position="372"/>
    </location>
    <ligand>
        <name>ATP</name>
        <dbReference type="ChEBI" id="CHEBI:30616"/>
    </ligand>
</feature>
<evidence type="ECO:0000313" key="18">
    <source>
        <dbReference type="EMBL" id="EFI34290.1"/>
    </source>
</evidence>
<dbReference type="PROSITE" id="PS51786">
    <property type="entry name" value="LON_PROTEOLYTIC"/>
    <property type="match status" value="1"/>
</dbReference>
<dbReference type="GO" id="GO:0034605">
    <property type="term" value="P:cellular response to heat"/>
    <property type="evidence" value="ECO:0007669"/>
    <property type="project" value="UniProtKB-UniRule"/>
</dbReference>
<evidence type="ECO:0000259" key="16">
    <source>
        <dbReference type="PROSITE" id="PS51786"/>
    </source>
</evidence>
<name>D6SNG4_9BACT</name>
<keyword evidence="19" id="KW-1185">Reference proteome</keyword>
<dbReference type="PROSITE" id="PS51787">
    <property type="entry name" value="LON_N"/>
    <property type="match status" value="1"/>
</dbReference>
<organism evidence="18 19">
    <name type="scientific">Desulfonatronospira thiodismutans ASO3-1</name>
    <dbReference type="NCBI Taxonomy" id="555779"/>
    <lineage>
        <taxon>Bacteria</taxon>
        <taxon>Pseudomonadati</taxon>
        <taxon>Thermodesulfobacteriota</taxon>
        <taxon>Desulfovibrionia</taxon>
        <taxon>Desulfovibrionales</taxon>
        <taxon>Desulfonatronovibrionaceae</taxon>
        <taxon>Desulfonatronospira</taxon>
    </lineage>
</organism>
<dbReference type="Pfam" id="PF00004">
    <property type="entry name" value="AAA"/>
    <property type="match status" value="1"/>
</dbReference>